<feature type="non-terminal residue" evidence="1">
    <location>
        <position position="1"/>
    </location>
</feature>
<name>W1Y8X2_9ZZZZ</name>
<comment type="caution">
    <text evidence="1">The sequence shown here is derived from an EMBL/GenBank/DDBJ whole genome shotgun (WGS) entry which is preliminary data.</text>
</comment>
<accession>W1Y8X2</accession>
<dbReference type="EMBL" id="AZMM01007037">
    <property type="protein sequence ID" value="ETJ38962.1"/>
    <property type="molecule type" value="Genomic_DNA"/>
</dbReference>
<organism evidence="1">
    <name type="scientific">human gut metagenome</name>
    <dbReference type="NCBI Taxonomy" id="408170"/>
    <lineage>
        <taxon>unclassified sequences</taxon>
        <taxon>metagenomes</taxon>
        <taxon>organismal metagenomes</taxon>
    </lineage>
</organism>
<evidence type="ECO:0000313" key="1">
    <source>
        <dbReference type="EMBL" id="ETJ38962.1"/>
    </source>
</evidence>
<protein>
    <submittedName>
        <fullName evidence="1">Uncharacterized protein</fullName>
    </submittedName>
</protein>
<proteinExistence type="predicted"/>
<gene>
    <name evidence="1" type="ORF">Q604_UNBC07037G0001</name>
</gene>
<sequence length="28" mass="3324">LLLIYYKSEEDDYLSTTDLLLNYVITVL</sequence>
<reference evidence="1" key="1">
    <citation type="submission" date="2013-12" db="EMBL/GenBank/DDBJ databases">
        <title>A Varibaculum cambriense genome reconstructed from a premature infant gut community with otherwise low bacterial novelty that shifts toward anaerobic metabolism during the third week of life.</title>
        <authorList>
            <person name="Brown C.T."/>
            <person name="Sharon I."/>
            <person name="Thomas B.C."/>
            <person name="Castelle C.J."/>
            <person name="Morowitz M.J."/>
            <person name="Banfield J.F."/>
        </authorList>
    </citation>
    <scope>NUCLEOTIDE SEQUENCE</scope>
</reference>
<dbReference type="AlphaFoldDB" id="W1Y8X2"/>